<proteinExistence type="predicted"/>
<dbReference type="InterPro" id="IPR005225">
    <property type="entry name" value="Small_GTP-bd"/>
</dbReference>
<dbReference type="CDD" id="cd00154">
    <property type="entry name" value="Rab"/>
    <property type="match status" value="1"/>
</dbReference>
<dbReference type="EMBL" id="MN739504">
    <property type="protein sequence ID" value="QHT08950.1"/>
    <property type="molecule type" value="Genomic_DNA"/>
</dbReference>
<dbReference type="InterPro" id="IPR001806">
    <property type="entry name" value="Small_GTPase"/>
</dbReference>
<organism evidence="2">
    <name type="scientific">viral metagenome</name>
    <dbReference type="NCBI Taxonomy" id="1070528"/>
    <lineage>
        <taxon>unclassified sequences</taxon>
        <taxon>metagenomes</taxon>
        <taxon>organismal metagenomes</taxon>
    </lineage>
</organism>
<dbReference type="PROSITE" id="PS51419">
    <property type="entry name" value="RAB"/>
    <property type="match status" value="1"/>
</dbReference>
<evidence type="ECO:0000313" key="2">
    <source>
        <dbReference type="EMBL" id="QHT08950.1"/>
    </source>
</evidence>
<dbReference type="GO" id="GO:0003924">
    <property type="term" value="F:GTPase activity"/>
    <property type="evidence" value="ECO:0007669"/>
    <property type="project" value="InterPro"/>
</dbReference>
<dbReference type="PRINTS" id="PR00449">
    <property type="entry name" value="RASTRNSFRMNG"/>
</dbReference>
<dbReference type="SUPFAM" id="SSF52540">
    <property type="entry name" value="P-loop containing nucleoside triphosphate hydrolases"/>
    <property type="match status" value="1"/>
</dbReference>
<evidence type="ECO:0000256" key="1">
    <source>
        <dbReference type="ARBA" id="ARBA00022741"/>
    </source>
</evidence>
<dbReference type="InterPro" id="IPR027417">
    <property type="entry name" value="P-loop_NTPase"/>
</dbReference>
<name>A0A6C0CYA9_9ZZZZ</name>
<dbReference type="Gene3D" id="3.40.50.300">
    <property type="entry name" value="P-loop containing nucleotide triphosphate hydrolases"/>
    <property type="match status" value="1"/>
</dbReference>
<dbReference type="PANTHER" id="PTHR47978">
    <property type="match status" value="1"/>
</dbReference>
<dbReference type="SMART" id="SM00176">
    <property type="entry name" value="RAN"/>
    <property type="match status" value="1"/>
</dbReference>
<sequence>MKRKRIKDNKYIIYMSKLFIEFDKKLKLIIVGDANVGKTTFFYKLRDEPYTNPTTTIGVDFMAINRKYKDEKYKICIWDTAGQEKFQSIVTTYFREACGIILMFDLSKYETYINLQNWLNLLEMSNKCNHNHPILLIGNKSDLKNIIPNEELEKFKNKDNVIYKELSCLNTDKQSLEILIDLLIDKILDIKDNCKGVIRYNDEKEKIPIKEKSKKRNNCC</sequence>
<accession>A0A6C0CYA9</accession>
<dbReference type="AlphaFoldDB" id="A0A6C0CYA9"/>
<dbReference type="GO" id="GO:0005525">
    <property type="term" value="F:GTP binding"/>
    <property type="evidence" value="ECO:0007669"/>
    <property type="project" value="InterPro"/>
</dbReference>
<dbReference type="NCBIfam" id="TIGR00231">
    <property type="entry name" value="small_GTP"/>
    <property type="match status" value="1"/>
</dbReference>
<protein>
    <submittedName>
        <fullName evidence="2">Uncharacterized protein</fullName>
    </submittedName>
</protein>
<dbReference type="SMART" id="SM00174">
    <property type="entry name" value="RHO"/>
    <property type="match status" value="1"/>
</dbReference>
<dbReference type="SMART" id="SM00177">
    <property type="entry name" value="ARF"/>
    <property type="match status" value="1"/>
</dbReference>
<dbReference type="SMART" id="SM00173">
    <property type="entry name" value="RAS"/>
    <property type="match status" value="1"/>
</dbReference>
<dbReference type="FunFam" id="3.40.50.300:FF:001447">
    <property type="entry name" value="Ras-related protein Rab-1B"/>
    <property type="match status" value="1"/>
</dbReference>
<keyword evidence="1" id="KW-0547">Nucleotide-binding</keyword>
<dbReference type="Pfam" id="PF00071">
    <property type="entry name" value="Ras"/>
    <property type="match status" value="1"/>
</dbReference>
<dbReference type="SMART" id="SM00175">
    <property type="entry name" value="RAB"/>
    <property type="match status" value="1"/>
</dbReference>
<reference evidence="2" key="1">
    <citation type="journal article" date="2020" name="Nature">
        <title>Giant virus diversity and host interactions through global metagenomics.</title>
        <authorList>
            <person name="Schulz F."/>
            <person name="Roux S."/>
            <person name="Paez-Espino D."/>
            <person name="Jungbluth S."/>
            <person name="Walsh D.A."/>
            <person name="Denef V.J."/>
            <person name="McMahon K.D."/>
            <person name="Konstantinidis K.T."/>
            <person name="Eloe-Fadrosh E.A."/>
            <person name="Kyrpides N.C."/>
            <person name="Woyke T."/>
        </authorList>
    </citation>
    <scope>NUCLEOTIDE SEQUENCE</scope>
    <source>
        <strain evidence="2">GVMAG-M-3300023109-53</strain>
    </source>
</reference>